<dbReference type="PRINTS" id="PR00344">
    <property type="entry name" value="BCTRLSENSOR"/>
</dbReference>
<dbReference type="PROSITE" id="PS50109">
    <property type="entry name" value="HIS_KIN"/>
    <property type="match status" value="1"/>
</dbReference>
<sequence length="435" mass="49436">MFSERSIRNRFLIQLIVASAALLIIFSSILYFYIRQNIYDEKQHEMLQFAKNITEFQSLSDTMSNDTDALLGVSVELIFYDASGDEPHFFDDSSNGRDYLVLLYPFEQAQKTYLKVSKDISTMKKLLKKILRSIFIINAIGFFIIVLYAIALSKMLTIPIRQLSHRLANMNEHLVRPIRVEHLPEEFEPLGVTINRLLARIQNFVKYQKELFIGAAHELKTPLAVIKLKNQVTLIKKRSPEEYIEAIKKTNETVDEMNKIVADILNIGRQEGAQLEAPVRRDIIDMLRRKGEDFALLARAEQKTLEYDLQPESYEATIQEGLLNQILQNFLQNAVKFTPEGRKVTFTSRAEGEDLIIRVIDEGCGIDDSVDLFAPFKRLGTKSGVGLGLFLAKSAADAMGAEITLRNRTDGVDGTEATLVLRAKLCCPLPQQKKK</sequence>
<keyword evidence="15" id="KW-1185">Reference proteome</keyword>
<dbReference type="InterPro" id="IPR036097">
    <property type="entry name" value="HisK_dim/P_sf"/>
</dbReference>
<dbReference type="InterPro" id="IPR036890">
    <property type="entry name" value="HATPase_C_sf"/>
</dbReference>
<keyword evidence="7 14" id="KW-0418">Kinase</keyword>
<dbReference type="PANTHER" id="PTHR45436:SF15">
    <property type="entry name" value="SENSOR HISTIDINE KINASE CUSS"/>
    <property type="match status" value="1"/>
</dbReference>
<evidence type="ECO:0000313" key="15">
    <source>
        <dbReference type="Proteomes" id="UP001447842"/>
    </source>
</evidence>
<dbReference type="Gene3D" id="3.30.565.10">
    <property type="entry name" value="Histidine kinase-like ATPase, C-terminal domain"/>
    <property type="match status" value="1"/>
</dbReference>
<keyword evidence="6 11" id="KW-0812">Transmembrane</keyword>
<dbReference type="EMBL" id="CP147920">
    <property type="protein sequence ID" value="XAU14493.1"/>
    <property type="molecule type" value="Genomic_DNA"/>
</dbReference>
<protein>
    <recommendedName>
        <fullName evidence="3">histidine kinase</fullName>
        <ecNumber evidence="3">2.7.13.3</ecNumber>
    </recommendedName>
</protein>
<dbReference type="InterPro" id="IPR005467">
    <property type="entry name" value="His_kinase_dom"/>
</dbReference>
<accession>A0ABZ3H7I6</accession>
<keyword evidence="5" id="KW-0808">Transferase</keyword>
<dbReference type="InterPro" id="IPR003660">
    <property type="entry name" value="HAMP_dom"/>
</dbReference>
<evidence type="ECO:0000256" key="6">
    <source>
        <dbReference type="ARBA" id="ARBA00022692"/>
    </source>
</evidence>
<dbReference type="GO" id="GO:0016301">
    <property type="term" value="F:kinase activity"/>
    <property type="evidence" value="ECO:0007669"/>
    <property type="project" value="UniProtKB-KW"/>
</dbReference>
<dbReference type="Pfam" id="PF02518">
    <property type="entry name" value="HATPase_c"/>
    <property type="match status" value="1"/>
</dbReference>
<keyword evidence="4" id="KW-0597">Phosphoprotein</keyword>
<gene>
    <name evidence="14" type="ORF">WCY31_09575</name>
</gene>
<keyword evidence="9" id="KW-0902">Two-component regulatory system</keyword>
<dbReference type="InterPro" id="IPR003594">
    <property type="entry name" value="HATPase_dom"/>
</dbReference>
<dbReference type="Gene3D" id="1.10.287.130">
    <property type="match status" value="1"/>
</dbReference>
<reference evidence="14 15" key="1">
    <citation type="submission" date="2024-03" db="EMBL/GenBank/DDBJ databases">
        <title>Sulfurimonas sp. HSL3-1.</title>
        <authorList>
            <person name="Wang S."/>
        </authorList>
    </citation>
    <scope>NUCLEOTIDE SEQUENCE [LARGE SCALE GENOMIC DNA]</scope>
    <source>
        <strain evidence="14 15">HSL3-1</strain>
    </source>
</reference>
<feature type="transmembrane region" description="Helical" evidence="11">
    <location>
        <begin position="12"/>
        <end position="34"/>
    </location>
</feature>
<evidence type="ECO:0000259" key="13">
    <source>
        <dbReference type="PROSITE" id="PS50885"/>
    </source>
</evidence>
<dbReference type="EC" id="2.7.13.3" evidence="3"/>
<evidence type="ECO:0000256" key="7">
    <source>
        <dbReference type="ARBA" id="ARBA00022777"/>
    </source>
</evidence>
<name>A0ABZ3H7I6_9BACT</name>
<comment type="subcellular location">
    <subcellularLocation>
        <location evidence="2">Membrane</location>
        <topology evidence="2">Multi-pass membrane protein</topology>
    </subcellularLocation>
</comment>
<dbReference type="Proteomes" id="UP001447842">
    <property type="component" value="Chromosome"/>
</dbReference>
<dbReference type="InterPro" id="IPR003661">
    <property type="entry name" value="HisK_dim/P_dom"/>
</dbReference>
<evidence type="ECO:0000256" key="11">
    <source>
        <dbReference type="SAM" id="Phobius"/>
    </source>
</evidence>
<dbReference type="SUPFAM" id="SSF47384">
    <property type="entry name" value="Homodimeric domain of signal transducing histidine kinase"/>
    <property type="match status" value="1"/>
</dbReference>
<feature type="domain" description="HAMP" evidence="13">
    <location>
        <begin position="154"/>
        <end position="206"/>
    </location>
</feature>
<organism evidence="14 15">
    <name type="scientific">Sulfurimonas diazotrophicus</name>
    <dbReference type="NCBI Taxonomy" id="3131939"/>
    <lineage>
        <taxon>Bacteria</taxon>
        <taxon>Pseudomonadati</taxon>
        <taxon>Campylobacterota</taxon>
        <taxon>Epsilonproteobacteria</taxon>
        <taxon>Campylobacterales</taxon>
        <taxon>Sulfurimonadaceae</taxon>
        <taxon>Sulfurimonas</taxon>
    </lineage>
</organism>
<comment type="catalytic activity">
    <reaction evidence="1">
        <text>ATP + protein L-histidine = ADP + protein N-phospho-L-histidine.</text>
        <dbReference type="EC" id="2.7.13.3"/>
    </reaction>
</comment>
<evidence type="ECO:0000256" key="4">
    <source>
        <dbReference type="ARBA" id="ARBA00022553"/>
    </source>
</evidence>
<evidence type="ECO:0000256" key="9">
    <source>
        <dbReference type="ARBA" id="ARBA00023012"/>
    </source>
</evidence>
<dbReference type="Pfam" id="PF00512">
    <property type="entry name" value="HisKA"/>
    <property type="match status" value="1"/>
</dbReference>
<evidence type="ECO:0000256" key="5">
    <source>
        <dbReference type="ARBA" id="ARBA00022679"/>
    </source>
</evidence>
<evidence type="ECO:0000256" key="8">
    <source>
        <dbReference type="ARBA" id="ARBA00022989"/>
    </source>
</evidence>
<dbReference type="InterPro" id="IPR004358">
    <property type="entry name" value="Sig_transdc_His_kin-like_C"/>
</dbReference>
<dbReference type="InterPro" id="IPR050428">
    <property type="entry name" value="TCS_sensor_his_kinase"/>
</dbReference>
<evidence type="ECO:0000313" key="14">
    <source>
        <dbReference type="EMBL" id="XAU14493.1"/>
    </source>
</evidence>
<evidence type="ECO:0000256" key="1">
    <source>
        <dbReference type="ARBA" id="ARBA00000085"/>
    </source>
</evidence>
<evidence type="ECO:0000256" key="3">
    <source>
        <dbReference type="ARBA" id="ARBA00012438"/>
    </source>
</evidence>
<dbReference type="RefSeq" id="WP_345969568.1">
    <property type="nucleotide sequence ID" value="NZ_CP147920.1"/>
</dbReference>
<proteinExistence type="predicted"/>
<feature type="transmembrane region" description="Helical" evidence="11">
    <location>
        <begin position="130"/>
        <end position="151"/>
    </location>
</feature>
<dbReference type="CDD" id="cd00082">
    <property type="entry name" value="HisKA"/>
    <property type="match status" value="1"/>
</dbReference>
<evidence type="ECO:0000256" key="2">
    <source>
        <dbReference type="ARBA" id="ARBA00004141"/>
    </source>
</evidence>
<dbReference type="PROSITE" id="PS50885">
    <property type="entry name" value="HAMP"/>
    <property type="match status" value="1"/>
</dbReference>
<dbReference type="SUPFAM" id="SSF55874">
    <property type="entry name" value="ATPase domain of HSP90 chaperone/DNA topoisomerase II/histidine kinase"/>
    <property type="match status" value="1"/>
</dbReference>
<evidence type="ECO:0000259" key="12">
    <source>
        <dbReference type="PROSITE" id="PS50109"/>
    </source>
</evidence>
<keyword evidence="8 11" id="KW-1133">Transmembrane helix</keyword>
<evidence type="ECO:0000256" key="10">
    <source>
        <dbReference type="ARBA" id="ARBA00023136"/>
    </source>
</evidence>
<keyword evidence="10 11" id="KW-0472">Membrane</keyword>
<dbReference type="PANTHER" id="PTHR45436">
    <property type="entry name" value="SENSOR HISTIDINE KINASE YKOH"/>
    <property type="match status" value="1"/>
</dbReference>
<dbReference type="SMART" id="SM00387">
    <property type="entry name" value="HATPase_c"/>
    <property type="match status" value="1"/>
</dbReference>
<feature type="domain" description="Histidine kinase" evidence="12">
    <location>
        <begin position="214"/>
        <end position="425"/>
    </location>
</feature>
<dbReference type="SMART" id="SM00388">
    <property type="entry name" value="HisKA"/>
    <property type="match status" value="1"/>
</dbReference>